<evidence type="ECO:0000313" key="2">
    <source>
        <dbReference type="Proteomes" id="UP000319663"/>
    </source>
</evidence>
<keyword evidence="2" id="KW-1185">Reference proteome</keyword>
<comment type="caution">
    <text evidence="1">The sequence shown here is derived from an EMBL/GenBank/DDBJ whole genome shotgun (WGS) entry which is preliminary data.</text>
</comment>
<name>A0A507QLM2_MONPU</name>
<accession>A0A507QLM2</accession>
<dbReference type="Proteomes" id="UP000319663">
    <property type="component" value="Unassembled WGS sequence"/>
</dbReference>
<dbReference type="EMBL" id="VIFY01000263">
    <property type="protein sequence ID" value="TQB68024.1"/>
    <property type="molecule type" value="Genomic_DNA"/>
</dbReference>
<reference evidence="1 2" key="1">
    <citation type="submission" date="2019-06" db="EMBL/GenBank/DDBJ databases">
        <title>Wine fermentation using esterase from Monascus purpureus.</title>
        <authorList>
            <person name="Geng C."/>
            <person name="Zhang Y."/>
        </authorList>
    </citation>
    <scope>NUCLEOTIDE SEQUENCE [LARGE SCALE GENOMIC DNA]</scope>
    <source>
        <strain evidence="1">HQ1</strain>
    </source>
</reference>
<dbReference type="AlphaFoldDB" id="A0A507QLM2"/>
<gene>
    <name evidence="1" type="ORF">MPDQ_004161</name>
</gene>
<proteinExistence type="predicted"/>
<evidence type="ECO:0000313" key="1">
    <source>
        <dbReference type="EMBL" id="TQB68024.1"/>
    </source>
</evidence>
<organism evidence="1 2">
    <name type="scientific">Monascus purpureus</name>
    <name type="common">Red mold</name>
    <name type="synonym">Monascus anka</name>
    <dbReference type="NCBI Taxonomy" id="5098"/>
    <lineage>
        <taxon>Eukaryota</taxon>
        <taxon>Fungi</taxon>
        <taxon>Dikarya</taxon>
        <taxon>Ascomycota</taxon>
        <taxon>Pezizomycotina</taxon>
        <taxon>Eurotiomycetes</taxon>
        <taxon>Eurotiomycetidae</taxon>
        <taxon>Eurotiales</taxon>
        <taxon>Aspergillaceae</taxon>
        <taxon>Monascus</taxon>
    </lineage>
</organism>
<sequence length="116" mass="12845">MRLSLIGRDHVRFAPIPSSSVLPDPITADVGRAPEFMLKSGLPLQSDFRCWAMCGGDLLESNTTPVSLDGDIINPTLHCQYPSSIWTGMGNPVYDESLFPSSRVFQTTMGWEQWTP</sequence>
<protein>
    <submittedName>
        <fullName evidence="1">Uncharacterized protein</fullName>
    </submittedName>
</protein>